<accession>A0A6G9YBD1</accession>
<dbReference type="GO" id="GO:0016491">
    <property type="term" value="F:oxidoreductase activity"/>
    <property type="evidence" value="ECO:0007669"/>
    <property type="project" value="InterPro"/>
</dbReference>
<keyword evidence="2" id="KW-1185">Reference proteome</keyword>
<evidence type="ECO:0000313" key="1">
    <source>
        <dbReference type="EMBL" id="QIS10366.1"/>
    </source>
</evidence>
<gene>
    <name evidence="1" type="ORF">F5544_12375</name>
</gene>
<dbReference type="InterPro" id="IPR012349">
    <property type="entry name" value="Split_barrel_FMN-bd"/>
</dbReference>
<reference evidence="1 2" key="1">
    <citation type="journal article" date="2019" name="ACS Chem. Biol.">
        <title>Identification and Mobilization of a Cryptic Antibiotic Biosynthesis Gene Locus from a Human-Pathogenic Nocardia Isolate.</title>
        <authorList>
            <person name="Herisse M."/>
            <person name="Ishida K."/>
            <person name="Porter J.L."/>
            <person name="Howden B."/>
            <person name="Hertweck C."/>
            <person name="Stinear T.P."/>
            <person name="Pidot S.J."/>
        </authorList>
    </citation>
    <scope>NUCLEOTIDE SEQUENCE [LARGE SCALE GENOMIC DNA]</scope>
    <source>
        <strain evidence="1 2">AUSMDU00012717</strain>
    </source>
</reference>
<dbReference type="AlphaFoldDB" id="A0A6G9YBD1"/>
<dbReference type="Proteomes" id="UP000503540">
    <property type="component" value="Chromosome"/>
</dbReference>
<protein>
    <submittedName>
        <fullName evidence="1">Nitroreductase family deazaflavin-dependent oxidoreductase</fullName>
    </submittedName>
</protein>
<dbReference type="InterPro" id="IPR004378">
    <property type="entry name" value="F420H2_quin_Rdtase"/>
</dbReference>
<dbReference type="Pfam" id="PF04075">
    <property type="entry name" value="F420H2_quin_red"/>
    <property type="match status" value="1"/>
</dbReference>
<sequence>MTAHADASSIFPAWVDRLQLKYMNPVVRRVGPYLPTFAVIEHRGRKSGKQYSTPVNVLRFDGKLAVVLGHGITDWVRNVRAAGEARVRYSGRTWHATNPRIIERGTGGAELPAIARMMGKRFGVFVVDIERS</sequence>
<dbReference type="NCBIfam" id="TIGR00026">
    <property type="entry name" value="hi_GC_TIGR00026"/>
    <property type="match status" value="1"/>
</dbReference>
<evidence type="ECO:0000313" key="2">
    <source>
        <dbReference type="Proteomes" id="UP000503540"/>
    </source>
</evidence>
<organism evidence="1 2">
    <name type="scientific">Nocardia arthritidis</name>
    <dbReference type="NCBI Taxonomy" id="228602"/>
    <lineage>
        <taxon>Bacteria</taxon>
        <taxon>Bacillati</taxon>
        <taxon>Actinomycetota</taxon>
        <taxon>Actinomycetes</taxon>
        <taxon>Mycobacteriales</taxon>
        <taxon>Nocardiaceae</taxon>
        <taxon>Nocardia</taxon>
    </lineage>
</organism>
<proteinExistence type="predicted"/>
<name>A0A6G9YBD1_9NOCA</name>
<dbReference type="RefSeq" id="WP_167473358.1">
    <property type="nucleotide sequence ID" value="NZ_CP046172.1"/>
</dbReference>
<dbReference type="Gene3D" id="2.30.110.10">
    <property type="entry name" value="Electron Transport, Fmn-binding Protein, Chain A"/>
    <property type="match status" value="1"/>
</dbReference>
<dbReference type="KEGG" id="nah:F5544_12375"/>
<dbReference type="EMBL" id="CP046172">
    <property type="protein sequence ID" value="QIS10366.1"/>
    <property type="molecule type" value="Genomic_DNA"/>
</dbReference>